<proteinExistence type="predicted"/>
<comment type="caution">
    <text evidence="1">The sequence shown here is derived from an EMBL/GenBank/DDBJ whole genome shotgun (WGS) entry which is preliminary data.</text>
</comment>
<dbReference type="EMBL" id="CM024805">
    <property type="protein sequence ID" value="KAG8009671.1"/>
    <property type="molecule type" value="Genomic_DNA"/>
</dbReference>
<evidence type="ECO:0000313" key="1">
    <source>
        <dbReference type="EMBL" id="KAG8009671.1"/>
    </source>
</evidence>
<keyword evidence="2" id="KW-1185">Reference proteome</keyword>
<accession>A0ACB7F5U1</accession>
<gene>
    <name evidence="1" type="ORF">GBF38_019022</name>
</gene>
<name>A0ACB7F5U1_NIBAL</name>
<evidence type="ECO:0000313" key="2">
    <source>
        <dbReference type="Proteomes" id="UP000805704"/>
    </source>
</evidence>
<sequence length="68" mass="7424">MPQEKHPAPPQYSTSCQQPAASDICTSTLTERNCDGVPDHCVFLISSVRFIIVTNLIASRLFASLRGC</sequence>
<dbReference type="Proteomes" id="UP000805704">
    <property type="component" value="Chromosome 17"/>
</dbReference>
<organism evidence="1 2">
    <name type="scientific">Nibea albiflora</name>
    <name type="common">Yellow drum</name>
    <name type="synonym">Corvina albiflora</name>
    <dbReference type="NCBI Taxonomy" id="240163"/>
    <lineage>
        <taxon>Eukaryota</taxon>
        <taxon>Metazoa</taxon>
        <taxon>Chordata</taxon>
        <taxon>Craniata</taxon>
        <taxon>Vertebrata</taxon>
        <taxon>Euteleostomi</taxon>
        <taxon>Actinopterygii</taxon>
        <taxon>Neopterygii</taxon>
        <taxon>Teleostei</taxon>
        <taxon>Neoteleostei</taxon>
        <taxon>Acanthomorphata</taxon>
        <taxon>Eupercaria</taxon>
        <taxon>Sciaenidae</taxon>
        <taxon>Nibea</taxon>
    </lineage>
</organism>
<protein>
    <submittedName>
        <fullName evidence="1">Uncharacterized protein</fullName>
    </submittedName>
</protein>
<reference evidence="1" key="1">
    <citation type="submission" date="2020-04" db="EMBL/GenBank/DDBJ databases">
        <title>A chromosome-scale assembly and high-density genetic map of the yellow drum (Nibea albiflora) genome.</title>
        <authorList>
            <person name="Xu D."/>
            <person name="Zhang W."/>
            <person name="Chen R."/>
            <person name="Tan P."/>
            <person name="Wang L."/>
            <person name="Song H."/>
            <person name="Tian L."/>
            <person name="Zhu Q."/>
            <person name="Wang B."/>
        </authorList>
    </citation>
    <scope>NUCLEOTIDE SEQUENCE</scope>
    <source>
        <strain evidence="1">ZJHYS-2018</strain>
    </source>
</reference>